<comment type="caution">
    <text evidence="1">The sequence shown here is derived from an EMBL/GenBank/DDBJ whole genome shotgun (WGS) entry which is preliminary data.</text>
</comment>
<keyword evidence="2" id="KW-1185">Reference proteome</keyword>
<evidence type="ECO:0008006" key="3">
    <source>
        <dbReference type="Google" id="ProtNLM"/>
    </source>
</evidence>
<dbReference type="Proteomes" id="UP001556367">
    <property type="component" value="Unassembled WGS sequence"/>
</dbReference>
<evidence type="ECO:0000313" key="2">
    <source>
        <dbReference type="Proteomes" id="UP001556367"/>
    </source>
</evidence>
<organism evidence="1 2">
    <name type="scientific">Hohenbuehelia grisea</name>
    <dbReference type="NCBI Taxonomy" id="104357"/>
    <lineage>
        <taxon>Eukaryota</taxon>
        <taxon>Fungi</taxon>
        <taxon>Dikarya</taxon>
        <taxon>Basidiomycota</taxon>
        <taxon>Agaricomycotina</taxon>
        <taxon>Agaricomycetes</taxon>
        <taxon>Agaricomycetidae</taxon>
        <taxon>Agaricales</taxon>
        <taxon>Pleurotineae</taxon>
        <taxon>Pleurotaceae</taxon>
        <taxon>Hohenbuehelia</taxon>
    </lineage>
</organism>
<name>A0ABR3JDK7_9AGAR</name>
<gene>
    <name evidence="1" type="ORF">HGRIS_004979</name>
</gene>
<dbReference type="EMBL" id="JASNQZ010000008">
    <property type="protein sequence ID" value="KAL0953795.1"/>
    <property type="molecule type" value="Genomic_DNA"/>
</dbReference>
<reference evidence="2" key="1">
    <citation type="submission" date="2024-06" db="EMBL/GenBank/DDBJ databases">
        <title>Multi-omics analyses provide insights into the biosynthesis of the anticancer antibiotic pleurotin in Hohenbuehelia grisea.</title>
        <authorList>
            <person name="Weaver J.A."/>
            <person name="Alberti F."/>
        </authorList>
    </citation>
    <scope>NUCLEOTIDE SEQUENCE [LARGE SCALE GENOMIC DNA]</scope>
    <source>
        <strain evidence="2">T-177</strain>
    </source>
</reference>
<sequence length="324" mass="36750">MNRCPTEIWALIFSYACTDSGRTGRSLSRVSRYFREVSRHVRLQSIAVHGIDQINAFAALLDSTPPRERRVRYLAISTRPRCRPTSTRSRGSTPYLTNIHQYTISGSPGHYWDTHSARQKLLVALPRIFAMLAPSLYAIHLIVPFRDPARLLPPRMPSLMELHLLTSDLRGQYLDLQPSFSDDKPATKHSRSRAACYPALRRLRFGFLQNTTGVFGRIAKLAPSLTRLEFAIPEHSSLYEDLEVALEPMVPLEAIQLSEDGVHRRDRRSRRTESLPQTLESVVVRMSRPPDATKSPGWAQMHAVTFDALTRLAVKDSRVVLVQS</sequence>
<evidence type="ECO:0000313" key="1">
    <source>
        <dbReference type="EMBL" id="KAL0953795.1"/>
    </source>
</evidence>
<protein>
    <recommendedName>
        <fullName evidence="3">F-box domain-containing protein</fullName>
    </recommendedName>
</protein>
<accession>A0ABR3JDK7</accession>
<proteinExistence type="predicted"/>